<evidence type="ECO:0000313" key="3">
    <source>
        <dbReference type="Proteomes" id="UP000280307"/>
    </source>
</evidence>
<comment type="caution">
    <text evidence="2">The sequence shown here is derived from an EMBL/GenBank/DDBJ whole genome shotgun (WGS) entry which is preliminary data.</text>
</comment>
<dbReference type="Proteomes" id="UP000280307">
    <property type="component" value="Unassembled WGS sequence"/>
</dbReference>
<dbReference type="InterPro" id="IPR012902">
    <property type="entry name" value="N_methyl_site"/>
</dbReference>
<dbReference type="NCBIfam" id="TIGR02532">
    <property type="entry name" value="IV_pilin_GFxxxE"/>
    <property type="match status" value="1"/>
</dbReference>
<dbReference type="AlphaFoldDB" id="A0A426TTK8"/>
<keyword evidence="1" id="KW-0812">Transmembrane</keyword>
<reference evidence="2 3" key="1">
    <citation type="submission" date="2018-12" db="EMBL/GenBank/DDBJ databases">
        <title>Genome Sequence of Candidatus Viridilinea halotolerans isolated from saline sulfide-rich spring.</title>
        <authorList>
            <person name="Grouzdev D.S."/>
            <person name="Burganskaya E.I."/>
            <person name="Krutkina M.S."/>
            <person name="Sukhacheva M.V."/>
            <person name="Gorlenko V.M."/>
        </authorList>
    </citation>
    <scope>NUCLEOTIDE SEQUENCE [LARGE SCALE GENOMIC DNA]</scope>
    <source>
        <strain evidence="2">Chok-6</strain>
    </source>
</reference>
<evidence type="ECO:0000256" key="1">
    <source>
        <dbReference type="SAM" id="Phobius"/>
    </source>
</evidence>
<protein>
    <submittedName>
        <fullName evidence="2">Prepilin-type N-terminal cleavage/methylation domain-containing protein</fullName>
    </submittedName>
</protein>
<name>A0A426TTK8_9CHLR</name>
<evidence type="ECO:0000313" key="2">
    <source>
        <dbReference type="EMBL" id="RRR67975.1"/>
    </source>
</evidence>
<organism evidence="2 3">
    <name type="scientific">Candidatus Viridilinea halotolerans</name>
    <dbReference type="NCBI Taxonomy" id="2491704"/>
    <lineage>
        <taxon>Bacteria</taxon>
        <taxon>Bacillati</taxon>
        <taxon>Chloroflexota</taxon>
        <taxon>Chloroflexia</taxon>
        <taxon>Chloroflexales</taxon>
        <taxon>Chloroflexineae</taxon>
        <taxon>Oscillochloridaceae</taxon>
        <taxon>Candidatus Viridilinea</taxon>
    </lineage>
</organism>
<gene>
    <name evidence="2" type="ORF">EI684_18210</name>
</gene>
<proteinExistence type="predicted"/>
<sequence length="36" mass="4061">MNFAWISLPECLVVLLVISIVAAFSFRVGFFRGKND</sequence>
<dbReference type="EMBL" id="RSAS01000754">
    <property type="protein sequence ID" value="RRR67975.1"/>
    <property type="molecule type" value="Genomic_DNA"/>
</dbReference>
<keyword evidence="1" id="KW-1133">Transmembrane helix</keyword>
<feature type="transmembrane region" description="Helical" evidence="1">
    <location>
        <begin position="12"/>
        <end position="30"/>
    </location>
</feature>
<keyword evidence="1" id="KW-0472">Membrane</keyword>
<accession>A0A426TTK8</accession>